<dbReference type="OrthoDB" id="1683201at2"/>
<evidence type="ECO:0000256" key="1">
    <source>
        <dbReference type="SAM" id="Phobius"/>
    </source>
</evidence>
<gene>
    <name evidence="2" type="ORF">SAMN04488502_101869</name>
</gene>
<name>A0A1G9N2G9_9FIRM</name>
<keyword evidence="1" id="KW-0472">Membrane</keyword>
<keyword evidence="1" id="KW-1133">Transmembrane helix</keyword>
<keyword evidence="1" id="KW-0812">Transmembrane</keyword>
<dbReference type="InterPro" id="IPR025470">
    <property type="entry name" value="DUF4321"/>
</dbReference>
<protein>
    <recommendedName>
        <fullName evidence="4">DUF4321 domain-containing protein</fullName>
    </recommendedName>
</protein>
<dbReference type="Pfam" id="PF14209">
    <property type="entry name" value="DUF4321"/>
    <property type="match status" value="1"/>
</dbReference>
<feature type="transmembrane region" description="Helical" evidence="1">
    <location>
        <begin position="64"/>
        <end position="87"/>
    </location>
</feature>
<accession>A0A1G9N2G9</accession>
<dbReference type="EMBL" id="FNHB01000001">
    <property type="protein sequence ID" value="SDL80451.1"/>
    <property type="molecule type" value="Genomic_DNA"/>
</dbReference>
<evidence type="ECO:0008006" key="4">
    <source>
        <dbReference type="Google" id="ProtNLM"/>
    </source>
</evidence>
<dbReference type="Proteomes" id="UP000214880">
    <property type="component" value="Unassembled WGS sequence"/>
</dbReference>
<proteinExistence type="predicted"/>
<evidence type="ECO:0000313" key="3">
    <source>
        <dbReference type="Proteomes" id="UP000214880"/>
    </source>
</evidence>
<organism evidence="2 3">
    <name type="scientific">Dendrosporobacter quercicolus</name>
    <dbReference type="NCBI Taxonomy" id="146817"/>
    <lineage>
        <taxon>Bacteria</taxon>
        <taxon>Bacillati</taxon>
        <taxon>Bacillota</taxon>
        <taxon>Negativicutes</taxon>
        <taxon>Selenomonadales</taxon>
        <taxon>Sporomusaceae</taxon>
        <taxon>Dendrosporobacter</taxon>
    </lineage>
</organism>
<dbReference type="AlphaFoldDB" id="A0A1G9N2G9"/>
<reference evidence="2 3" key="1">
    <citation type="submission" date="2016-10" db="EMBL/GenBank/DDBJ databases">
        <authorList>
            <person name="de Groot N.N."/>
        </authorList>
    </citation>
    <scope>NUCLEOTIDE SEQUENCE [LARGE SCALE GENOMIC DNA]</scope>
    <source>
        <strain evidence="2 3">DSM 1736</strain>
    </source>
</reference>
<feature type="transmembrane region" description="Helical" evidence="1">
    <location>
        <begin position="12"/>
        <end position="44"/>
    </location>
</feature>
<dbReference type="RefSeq" id="WP_092068729.1">
    <property type="nucleotide sequence ID" value="NZ_FNHB01000001.1"/>
</dbReference>
<evidence type="ECO:0000313" key="2">
    <source>
        <dbReference type="EMBL" id="SDL80451.1"/>
    </source>
</evidence>
<dbReference type="STRING" id="146817.SAMN04488502_101869"/>
<keyword evidence="3" id="KW-1185">Reference proteome</keyword>
<sequence>MRSGKSKGYGLLALFLITGAVIGGILGEFVAGSAALTGMAPYLVKNYQIIDVPPVAINLYVVKFIAGFSLQPNIMSIIGVIAAIFLFQRI</sequence>